<protein>
    <submittedName>
        <fullName evidence="1">Uncharacterized protein</fullName>
    </submittedName>
</protein>
<dbReference type="Proteomes" id="UP000626092">
    <property type="component" value="Unassembled WGS sequence"/>
</dbReference>
<accession>A0A834HEH3</accession>
<name>A0A834HEH3_RHOSS</name>
<gene>
    <name evidence="1" type="ORF">RHSIM_Rhsim01G0075400</name>
</gene>
<comment type="caution">
    <text evidence="1">The sequence shown here is derived from an EMBL/GenBank/DDBJ whole genome shotgun (WGS) entry which is preliminary data.</text>
</comment>
<reference evidence="1" key="1">
    <citation type="submission" date="2019-11" db="EMBL/GenBank/DDBJ databases">
        <authorList>
            <person name="Liu Y."/>
            <person name="Hou J."/>
            <person name="Li T.-Q."/>
            <person name="Guan C.-H."/>
            <person name="Wu X."/>
            <person name="Wu H.-Z."/>
            <person name="Ling F."/>
            <person name="Zhang R."/>
            <person name="Shi X.-G."/>
            <person name="Ren J.-P."/>
            <person name="Chen E.-F."/>
            <person name="Sun J.-M."/>
        </authorList>
    </citation>
    <scope>NUCLEOTIDE SEQUENCE</scope>
    <source>
        <strain evidence="1">Adult_tree_wgs_1</strain>
        <tissue evidence="1">Leaves</tissue>
    </source>
</reference>
<organism evidence="1 2">
    <name type="scientific">Rhododendron simsii</name>
    <name type="common">Sims's rhododendron</name>
    <dbReference type="NCBI Taxonomy" id="118357"/>
    <lineage>
        <taxon>Eukaryota</taxon>
        <taxon>Viridiplantae</taxon>
        <taxon>Streptophyta</taxon>
        <taxon>Embryophyta</taxon>
        <taxon>Tracheophyta</taxon>
        <taxon>Spermatophyta</taxon>
        <taxon>Magnoliopsida</taxon>
        <taxon>eudicotyledons</taxon>
        <taxon>Gunneridae</taxon>
        <taxon>Pentapetalae</taxon>
        <taxon>asterids</taxon>
        <taxon>Ericales</taxon>
        <taxon>Ericaceae</taxon>
        <taxon>Ericoideae</taxon>
        <taxon>Rhodoreae</taxon>
        <taxon>Rhododendron</taxon>
    </lineage>
</organism>
<evidence type="ECO:0000313" key="1">
    <source>
        <dbReference type="EMBL" id="KAF7153031.1"/>
    </source>
</evidence>
<evidence type="ECO:0000313" key="2">
    <source>
        <dbReference type="Proteomes" id="UP000626092"/>
    </source>
</evidence>
<keyword evidence="2" id="KW-1185">Reference proteome</keyword>
<dbReference type="EMBL" id="WJXA01000001">
    <property type="protein sequence ID" value="KAF7153031.1"/>
    <property type="molecule type" value="Genomic_DNA"/>
</dbReference>
<proteinExistence type="predicted"/>
<dbReference type="AlphaFoldDB" id="A0A834HEH3"/>
<sequence>MLNAIDWNPHCVLPDLYLNGYTKAEKGEDTWRWSTRSAYRSSKIPNLSQRNENHWEEKDIEEIELAGWIENPRMKGHGVYAEIGTMRTRVVGDRGCAL</sequence>